<sequence length="195" mass="21930">MRTPDRKRAGSFPAAHFPAAFLAVLILAGTAMAQSLSLTAPTLANENGRLTARFGIVVEDRPILKGELEDGAVLVLKCEVSLLEPRDYWLDREITEVHFRSRLSFDPLTREFVMTLPDRQTPLRGKDLGAVLDEGWGTIGATLGSWSLLDRGRKYSLRLHTSMNEEDAPEGMMRFFYFWSWDAGADNAFQLDFTF</sequence>
<evidence type="ECO:0000313" key="2">
    <source>
        <dbReference type="Proteomes" id="UP000181901"/>
    </source>
</evidence>
<dbReference type="Proteomes" id="UP000181901">
    <property type="component" value="Unassembled WGS sequence"/>
</dbReference>
<organism evidence="1 2">
    <name type="scientific">Pseudodesulfovibrio hydrargyri</name>
    <dbReference type="NCBI Taxonomy" id="2125990"/>
    <lineage>
        <taxon>Bacteria</taxon>
        <taxon>Pseudomonadati</taxon>
        <taxon>Thermodesulfobacteriota</taxon>
        <taxon>Desulfovibrionia</taxon>
        <taxon>Desulfovibrionales</taxon>
        <taxon>Desulfovibrionaceae</taxon>
    </lineage>
</organism>
<evidence type="ECO:0008006" key="3">
    <source>
        <dbReference type="Google" id="ProtNLM"/>
    </source>
</evidence>
<keyword evidence="2" id="KW-1185">Reference proteome</keyword>
<evidence type="ECO:0000313" key="1">
    <source>
        <dbReference type="EMBL" id="OIQ50038.1"/>
    </source>
</evidence>
<dbReference type="EMBL" id="LKAQ01000004">
    <property type="protein sequence ID" value="OIQ50038.1"/>
    <property type="molecule type" value="Genomic_DNA"/>
</dbReference>
<reference evidence="1 2" key="1">
    <citation type="submission" date="2015-09" db="EMBL/GenBank/DDBJ databases">
        <title>Genome of Desulfovibrio dechloracetivorans BerOc1, a mercury methylating strain isolated from highly hydrocarbons and metals contaminated coastal sediments.</title>
        <authorList>
            <person name="Goni Urriza M."/>
            <person name="Gassie C."/>
            <person name="Bouchez O."/>
            <person name="Klopp C."/>
            <person name="Ranchou-Peyruse A."/>
            <person name="Remy G."/>
        </authorList>
    </citation>
    <scope>NUCLEOTIDE SEQUENCE [LARGE SCALE GENOMIC DNA]</scope>
    <source>
        <strain evidence="1 2">BerOc1</strain>
    </source>
</reference>
<comment type="caution">
    <text evidence="1">The sequence shown here is derived from an EMBL/GenBank/DDBJ whole genome shotgun (WGS) entry which is preliminary data.</text>
</comment>
<dbReference type="Pfam" id="PF14334">
    <property type="entry name" value="DUF4390"/>
    <property type="match status" value="1"/>
</dbReference>
<gene>
    <name evidence="1" type="ORF">BerOc1_01968</name>
</gene>
<protein>
    <recommendedName>
        <fullName evidence="3">DUF4390 domain-containing protein</fullName>
    </recommendedName>
</protein>
<name>A0A1J5MTT2_9BACT</name>
<dbReference type="RefSeq" id="WP_071545509.1">
    <property type="nucleotide sequence ID" value="NZ_LKAQ01000004.1"/>
</dbReference>
<proteinExistence type="predicted"/>
<accession>A0A1J5MTT2</accession>
<dbReference type="InterPro" id="IPR025500">
    <property type="entry name" value="DUF4390"/>
</dbReference>
<dbReference type="OrthoDB" id="5470580at2"/>
<dbReference type="AlphaFoldDB" id="A0A1J5MTT2"/>